<feature type="region of interest" description="Disordered" evidence="1">
    <location>
        <begin position="143"/>
        <end position="169"/>
    </location>
</feature>
<comment type="caution">
    <text evidence="2">The sequence shown here is derived from an EMBL/GenBank/DDBJ whole genome shotgun (WGS) entry which is preliminary data.</text>
</comment>
<name>A0AAE0ZG25_9GAST</name>
<evidence type="ECO:0000256" key="1">
    <source>
        <dbReference type="SAM" id="MobiDB-lite"/>
    </source>
</evidence>
<dbReference type="AlphaFoldDB" id="A0AAE0ZG25"/>
<dbReference type="Proteomes" id="UP001283361">
    <property type="component" value="Unassembled WGS sequence"/>
</dbReference>
<sequence>MMCNCLAQRKRREGVSCQKKPAEKARNTQKVQEKYQAESSESSFQPQQPLQPRALFPTPEAGSQVLQEAVALTQRVATTHLFSQWSKCLRFRLLETPRDVTAERKSNTERSKEYRHKIKEDPVKFEKYCRYYTAKNLLDRQKPLTDQERQVRREQNRLRQRKFRDKHKTFKADSKCPKLSIKTCAKQLQVLDKARLEERRRKWRKNKQAEHQRRSTQKENWNRQKALEYYHRNKVLKK</sequence>
<proteinExistence type="predicted"/>
<feature type="region of interest" description="Disordered" evidence="1">
    <location>
        <begin position="199"/>
        <end position="224"/>
    </location>
</feature>
<feature type="compositionally biased region" description="Low complexity" evidence="1">
    <location>
        <begin position="39"/>
        <end position="52"/>
    </location>
</feature>
<feature type="region of interest" description="Disordered" evidence="1">
    <location>
        <begin position="1"/>
        <end position="57"/>
    </location>
</feature>
<keyword evidence="3" id="KW-1185">Reference proteome</keyword>
<protein>
    <submittedName>
        <fullName evidence="2">Uncharacterized protein</fullName>
    </submittedName>
</protein>
<feature type="compositionally biased region" description="Basic residues" evidence="1">
    <location>
        <begin position="158"/>
        <end position="169"/>
    </location>
</feature>
<evidence type="ECO:0000313" key="3">
    <source>
        <dbReference type="Proteomes" id="UP001283361"/>
    </source>
</evidence>
<evidence type="ECO:0000313" key="2">
    <source>
        <dbReference type="EMBL" id="KAK3767697.1"/>
    </source>
</evidence>
<feature type="compositionally biased region" description="Basic and acidic residues" evidence="1">
    <location>
        <begin position="143"/>
        <end position="157"/>
    </location>
</feature>
<gene>
    <name evidence="2" type="ORF">RRG08_022731</name>
</gene>
<accession>A0AAE0ZG25</accession>
<organism evidence="2 3">
    <name type="scientific">Elysia crispata</name>
    <name type="common">lettuce slug</name>
    <dbReference type="NCBI Taxonomy" id="231223"/>
    <lineage>
        <taxon>Eukaryota</taxon>
        <taxon>Metazoa</taxon>
        <taxon>Spiralia</taxon>
        <taxon>Lophotrochozoa</taxon>
        <taxon>Mollusca</taxon>
        <taxon>Gastropoda</taxon>
        <taxon>Heterobranchia</taxon>
        <taxon>Euthyneura</taxon>
        <taxon>Panpulmonata</taxon>
        <taxon>Sacoglossa</taxon>
        <taxon>Placobranchoidea</taxon>
        <taxon>Plakobranchidae</taxon>
        <taxon>Elysia</taxon>
    </lineage>
</organism>
<feature type="compositionally biased region" description="Basic and acidic residues" evidence="1">
    <location>
        <begin position="20"/>
        <end position="36"/>
    </location>
</feature>
<reference evidence="2" key="1">
    <citation type="journal article" date="2023" name="G3 (Bethesda)">
        <title>A reference genome for the long-term kleptoplast-retaining sea slug Elysia crispata morphotype clarki.</title>
        <authorList>
            <person name="Eastman K.E."/>
            <person name="Pendleton A.L."/>
            <person name="Shaikh M.A."/>
            <person name="Suttiyut T."/>
            <person name="Ogas R."/>
            <person name="Tomko P."/>
            <person name="Gavelis G."/>
            <person name="Widhalm J.R."/>
            <person name="Wisecaver J.H."/>
        </authorList>
    </citation>
    <scope>NUCLEOTIDE SEQUENCE</scope>
    <source>
        <strain evidence="2">ECLA1</strain>
    </source>
</reference>
<feature type="compositionally biased region" description="Basic and acidic residues" evidence="1">
    <location>
        <begin position="207"/>
        <end position="224"/>
    </location>
</feature>
<dbReference type="EMBL" id="JAWDGP010004118">
    <property type="protein sequence ID" value="KAK3767697.1"/>
    <property type="molecule type" value="Genomic_DNA"/>
</dbReference>